<keyword evidence="2" id="KW-0238">DNA-binding</keyword>
<protein>
    <submittedName>
        <fullName evidence="6">AraC family transcriptional regulator</fullName>
    </submittedName>
</protein>
<evidence type="ECO:0000256" key="2">
    <source>
        <dbReference type="ARBA" id="ARBA00023125"/>
    </source>
</evidence>
<dbReference type="RefSeq" id="WP_151021948.1">
    <property type="nucleotide sequence ID" value="NZ_BAAAEB010000023.1"/>
</dbReference>
<dbReference type="PANTHER" id="PTHR46796:SF2">
    <property type="entry name" value="TRANSCRIPTIONAL REGULATORY PROTEIN"/>
    <property type="match status" value="1"/>
</dbReference>
<evidence type="ECO:0000313" key="7">
    <source>
        <dbReference type="Proteomes" id="UP000542973"/>
    </source>
</evidence>
<keyword evidence="1" id="KW-0805">Transcription regulation</keyword>
<dbReference type="SUPFAM" id="SSF51215">
    <property type="entry name" value="Regulatory protein AraC"/>
    <property type="match status" value="1"/>
</dbReference>
<evidence type="ECO:0000259" key="5">
    <source>
        <dbReference type="PROSITE" id="PS01124"/>
    </source>
</evidence>
<dbReference type="InterPro" id="IPR003313">
    <property type="entry name" value="AraC-bd"/>
</dbReference>
<dbReference type="InterPro" id="IPR018060">
    <property type="entry name" value="HTH_AraC"/>
</dbReference>
<dbReference type="AlphaFoldDB" id="A0A849BJ98"/>
<dbReference type="Proteomes" id="UP000542973">
    <property type="component" value="Unassembled WGS sequence"/>
</dbReference>
<dbReference type="InterPro" id="IPR009057">
    <property type="entry name" value="Homeodomain-like_sf"/>
</dbReference>
<proteinExistence type="predicted"/>
<name>A0A849BJ98_9BURK</name>
<dbReference type="PANTHER" id="PTHR46796">
    <property type="entry name" value="HTH-TYPE TRANSCRIPTIONAL ACTIVATOR RHAS-RELATED"/>
    <property type="match status" value="1"/>
</dbReference>
<comment type="caution">
    <text evidence="6">The sequence shown here is derived from an EMBL/GenBank/DDBJ whole genome shotgun (WGS) entry which is preliminary data.</text>
</comment>
<sequence>MTSTATPVFWRDPSLSFIEARWIEDGRRIRYGAHSHETFSIGAVTGGRSIYVGGRMRAEVGAGAVVLMNPEEVHACNPLDDAPWSYRMLHVDAGWLGSLQHDLGFDRNCDFQAFSTWVSDDAALHRALGRFHALLTDEDIEPMRKEEAAIAFFSAVHRRLLPAPRPRSFDTGENGAHRQWPEYRLRRAAEFIDANFARPLRLGDICATAQLSESHLIRAFKQHYGLTPHAYLVNRRVQYSRSQLKRGRAISDVAVEAGFADQAHLQRVFKRMVAATPAQYQRMR</sequence>
<dbReference type="Pfam" id="PF12833">
    <property type="entry name" value="HTH_18"/>
    <property type="match status" value="1"/>
</dbReference>
<keyword evidence="3" id="KW-0010">Activator</keyword>
<dbReference type="InterPro" id="IPR050204">
    <property type="entry name" value="AraC_XylS_family_regulators"/>
</dbReference>
<dbReference type="Pfam" id="PF02311">
    <property type="entry name" value="AraC_binding"/>
    <property type="match status" value="1"/>
</dbReference>
<dbReference type="Gene3D" id="1.10.10.60">
    <property type="entry name" value="Homeodomain-like"/>
    <property type="match status" value="1"/>
</dbReference>
<evidence type="ECO:0000256" key="1">
    <source>
        <dbReference type="ARBA" id="ARBA00023015"/>
    </source>
</evidence>
<dbReference type="PROSITE" id="PS01124">
    <property type="entry name" value="HTH_ARAC_FAMILY_2"/>
    <property type="match status" value="1"/>
</dbReference>
<dbReference type="InterPro" id="IPR037923">
    <property type="entry name" value="HTH-like"/>
</dbReference>
<dbReference type="PROSITE" id="PS00041">
    <property type="entry name" value="HTH_ARAC_FAMILY_1"/>
    <property type="match status" value="1"/>
</dbReference>
<evidence type="ECO:0000256" key="4">
    <source>
        <dbReference type="ARBA" id="ARBA00023163"/>
    </source>
</evidence>
<accession>A0A849BJ98</accession>
<dbReference type="GO" id="GO:0003700">
    <property type="term" value="F:DNA-binding transcription factor activity"/>
    <property type="evidence" value="ECO:0007669"/>
    <property type="project" value="InterPro"/>
</dbReference>
<organism evidence="6 7">
    <name type="scientific">Cupriavidus gilardii</name>
    <dbReference type="NCBI Taxonomy" id="82541"/>
    <lineage>
        <taxon>Bacteria</taxon>
        <taxon>Pseudomonadati</taxon>
        <taxon>Pseudomonadota</taxon>
        <taxon>Betaproteobacteria</taxon>
        <taxon>Burkholderiales</taxon>
        <taxon>Burkholderiaceae</taxon>
        <taxon>Cupriavidus</taxon>
    </lineage>
</organism>
<gene>
    <name evidence="6" type="ORF">HLB16_07360</name>
</gene>
<feature type="domain" description="HTH araC/xylS-type" evidence="5">
    <location>
        <begin position="186"/>
        <end position="283"/>
    </location>
</feature>
<evidence type="ECO:0000256" key="3">
    <source>
        <dbReference type="ARBA" id="ARBA00023159"/>
    </source>
</evidence>
<dbReference type="InterPro" id="IPR018062">
    <property type="entry name" value="HTH_AraC-typ_CS"/>
</dbReference>
<dbReference type="SMART" id="SM00342">
    <property type="entry name" value="HTH_ARAC"/>
    <property type="match status" value="1"/>
</dbReference>
<reference evidence="6 7" key="1">
    <citation type="submission" date="2020-05" db="EMBL/GenBank/DDBJ databases">
        <title>MicrobeNet Type strains.</title>
        <authorList>
            <person name="Nicholson A.C."/>
        </authorList>
    </citation>
    <scope>NUCLEOTIDE SEQUENCE [LARGE SCALE GENOMIC DNA]</scope>
    <source>
        <strain evidence="6 7">ATCC 700815</strain>
    </source>
</reference>
<dbReference type="GO" id="GO:0043565">
    <property type="term" value="F:sequence-specific DNA binding"/>
    <property type="evidence" value="ECO:0007669"/>
    <property type="project" value="InterPro"/>
</dbReference>
<dbReference type="EMBL" id="JABEMD010000009">
    <property type="protein sequence ID" value="NNH10699.1"/>
    <property type="molecule type" value="Genomic_DNA"/>
</dbReference>
<keyword evidence="4" id="KW-0804">Transcription</keyword>
<dbReference type="SUPFAM" id="SSF46689">
    <property type="entry name" value="Homeodomain-like"/>
    <property type="match status" value="2"/>
</dbReference>
<evidence type="ECO:0000313" key="6">
    <source>
        <dbReference type="EMBL" id="NNH10699.1"/>
    </source>
</evidence>